<evidence type="ECO:0000313" key="3">
    <source>
        <dbReference type="EMBL" id="HJB38343.1"/>
    </source>
</evidence>
<dbReference type="Proteomes" id="UP000824214">
    <property type="component" value="Unassembled WGS sequence"/>
</dbReference>
<organism evidence="3 4">
    <name type="scientific">Candidatus Acutalibacter ornithocaccae</name>
    <dbReference type="NCBI Taxonomy" id="2838416"/>
    <lineage>
        <taxon>Bacteria</taxon>
        <taxon>Bacillati</taxon>
        <taxon>Bacillota</taxon>
        <taxon>Clostridia</taxon>
        <taxon>Eubacteriales</taxon>
        <taxon>Acutalibacteraceae</taxon>
        <taxon>Acutalibacter</taxon>
    </lineage>
</organism>
<evidence type="ECO:0000313" key="4">
    <source>
        <dbReference type="Proteomes" id="UP000824214"/>
    </source>
</evidence>
<evidence type="ECO:0000256" key="1">
    <source>
        <dbReference type="ARBA" id="ARBA00023125"/>
    </source>
</evidence>
<dbReference type="EMBL" id="DWXZ01000210">
    <property type="protein sequence ID" value="HJB38343.1"/>
    <property type="molecule type" value="Genomic_DNA"/>
</dbReference>
<protein>
    <submittedName>
        <fullName evidence="3">TetR/AcrR family transcriptional regulator</fullName>
    </submittedName>
</protein>
<dbReference type="Gene3D" id="1.10.357.10">
    <property type="entry name" value="Tetracycline Repressor, domain 2"/>
    <property type="match status" value="1"/>
</dbReference>
<keyword evidence="1" id="KW-0238">DNA-binding</keyword>
<reference evidence="3" key="1">
    <citation type="journal article" date="2021" name="PeerJ">
        <title>Extensive microbial diversity within the chicken gut microbiome revealed by metagenomics and culture.</title>
        <authorList>
            <person name="Gilroy R."/>
            <person name="Ravi A."/>
            <person name="Getino M."/>
            <person name="Pursley I."/>
            <person name="Horton D.L."/>
            <person name="Alikhan N.F."/>
            <person name="Baker D."/>
            <person name="Gharbi K."/>
            <person name="Hall N."/>
            <person name="Watson M."/>
            <person name="Adriaenssens E.M."/>
            <person name="Foster-Nyarko E."/>
            <person name="Jarju S."/>
            <person name="Secka A."/>
            <person name="Antonio M."/>
            <person name="Oren A."/>
            <person name="Chaudhuri R.R."/>
            <person name="La Ragione R."/>
            <person name="Hildebrand F."/>
            <person name="Pallen M.J."/>
        </authorList>
    </citation>
    <scope>NUCLEOTIDE SEQUENCE</scope>
    <source>
        <strain evidence="3">ChiBcolR8-3208</strain>
    </source>
</reference>
<evidence type="ECO:0000259" key="2">
    <source>
        <dbReference type="Pfam" id="PF00440"/>
    </source>
</evidence>
<comment type="caution">
    <text evidence="3">The sequence shown here is derived from an EMBL/GenBank/DDBJ whole genome shotgun (WGS) entry which is preliminary data.</text>
</comment>
<gene>
    <name evidence="3" type="ORF">H9942_09810</name>
</gene>
<name>A0A9D2RZB4_9FIRM</name>
<proteinExistence type="predicted"/>
<reference evidence="3" key="2">
    <citation type="submission" date="2021-04" db="EMBL/GenBank/DDBJ databases">
        <authorList>
            <person name="Gilroy R."/>
        </authorList>
    </citation>
    <scope>NUCLEOTIDE SEQUENCE</scope>
    <source>
        <strain evidence="3">ChiBcolR8-3208</strain>
    </source>
</reference>
<accession>A0A9D2RZB4</accession>
<dbReference type="Pfam" id="PF00440">
    <property type="entry name" value="TetR_N"/>
    <property type="match status" value="1"/>
</dbReference>
<feature type="domain" description="HTH tetR-type" evidence="2">
    <location>
        <begin position="14"/>
        <end position="46"/>
    </location>
</feature>
<dbReference type="GO" id="GO:0003677">
    <property type="term" value="F:DNA binding"/>
    <property type="evidence" value="ECO:0007669"/>
    <property type="project" value="UniProtKB-KW"/>
</dbReference>
<dbReference type="InterPro" id="IPR001647">
    <property type="entry name" value="HTH_TetR"/>
</dbReference>
<dbReference type="AlphaFoldDB" id="A0A9D2RZB4"/>
<dbReference type="InterPro" id="IPR009057">
    <property type="entry name" value="Homeodomain-like_sf"/>
</dbReference>
<sequence length="46" mass="5234">MRQEEKTELTRERILQAAMREFGTNGYAATKVNTICCKYGIPKGLL</sequence>
<dbReference type="SUPFAM" id="SSF46689">
    <property type="entry name" value="Homeodomain-like"/>
    <property type="match status" value="1"/>
</dbReference>